<feature type="region of interest" description="Disordered" evidence="21">
    <location>
        <begin position="455"/>
        <end position="493"/>
    </location>
</feature>
<comment type="caution">
    <text evidence="27">The sequence shown here is derived from an EMBL/GenBank/DDBJ whole genome shotgun (WGS) entry which is preliminary data.</text>
</comment>
<evidence type="ECO:0000256" key="4">
    <source>
        <dbReference type="ARBA" id="ARBA00022485"/>
    </source>
</evidence>
<evidence type="ECO:0000259" key="22">
    <source>
        <dbReference type="Pfam" id="PF00136"/>
    </source>
</evidence>
<dbReference type="InterPro" id="IPR056435">
    <property type="entry name" value="DPOD/Z_N"/>
</dbReference>
<dbReference type="PANTHER" id="PTHR45812">
    <property type="entry name" value="DNA POLYMERASE ZETA CATALYTIC SUBUNIT"/>
    <property type="match status" value="1"/>
</dbReference>
<sequence>MNASPDEGGSQQPDIRIRINAIDHIMAEPGPLDDPGNAQGIVARRVPVVRIFGTTSGGERACLHVHQVFPYFYISYEGSLNPEAVNRYISRLHHALNSAIAISLNRNHQNALGQFVRAIVLVKGIHFYGFHVGYSPFLKIMLTIPDQISRAILILQSGSVMGRKMNVFEAHLSYPLQFMCDFNLYGCDWVDLRDVHYRTPRNSDDIEQPLYHPTTSMPLEFDVASYNILNRHRVSARHLHHELQVPAPETPEEHLVSSVRELWEDEKRRRIAKGLTPSPEIPSFNPSDRMFGGEWAMEPILTAELQNKIRLDCDQEPPAKSQTWEQWVMTTFESVQALWDKPHKTWRPAGERIGTSTTQNPFDRTEAQDFKQETHGEVDTKLLRSQSFEAPNLEQGDEISWEQWHHEQEAPIDPVIDDPEYGPPPEMHWETSGPLPHLSAVKNSDLMLLAQPGIDAVSPEGSDEDRSRTPTPTPRGQNDNCTRSLLEKRTSNSTITTAQVMKNKSEMVTNTVVPDPANATDDSQSTPTQMPRKLPLAGNEVSGVLRGDIASSVSSKKGAEHWPITRTLKSSKTALEYSPLPPTSQFLLSRLAPLGIPQQEYRDPYYSRAEDVPDSAKEYGGLQFHLRGDDLPEWLDADDEGKSIVRVPIEPAVRSGWEYAGAPPSRRETKRWLIQERMKDPPDKRKWQSQLEGATQRGSFVGRLKPTASKMSEFQSLSMLSLELFVATDRSAYDPEEHEIAAISWCFYDGGVQEGDHDRRASYESGVLAARNSNFNPARLRDLKYTVCEDEADLINSMIDEVRSLDPDVLCGWEVQANSWGYFMARAQSYGVDVRELLGRAPRKRSGGNVDNWSTRHTSSLKIAGRHIINTWRVMRSELNLNFYTLHNVGSTSEASRVLSYIADLASIVLEILDETQFVTKTSEFARVFGIDFFSVISRGSQFKVESFMLRIAKPESFVLISPSRAQVGKQNGAECMPLIMEPASAFYKSPLLVLDFQSLYPSVMVAYNYCYSTCLGRIKDFKGQNKFGVLDNLEIPAGTLEKLKDHLTIAPNGMIYVKPSVRKSLLAKMLTELLDTRVMVKQGMKLAGNNKALLRVLDARQLSLKFICNVTYGYTSASFSGRMPAVEVADSIVQSGRETLEKAIHLIESTSKWGAHVVYGDTDSLFVYLPGKTKEQAFVIGNQIANAVTASNPSPVKLKFEKVYLPSVLLAKKRYVGFKYEDPDEIQPEFDAKGIETVRRDGIPAGQKMVETSLKILFRTQDLSEVKAYCWRNWTRILEGRFSIQDFIFAKEVRMGTYSDKVAPQPGAAIAAARMAEDPNDEVQYGERVRFVITRAAPGQRLSDRCVAPEELLFDETGMQLDTQYYVANRLIPPLARIFNLVGVDVQGWFDEMPKPQKMEGQPKQAYDIDTPFKYTGGRKGPKVQKIESHFASNLCMVCENITNEDVCPTCLAAPESTIYELKSRLHTAEQKRNECQIVCASCSGVAPADPIRCESLECEWLYSRVKYSKEVQKLAVIEQVIDEISKKSM</sequence>
<keyword evidence="14 20" id="KW-0411">Iron-sulfur</keyword>
<dbReference type="Gene3D" id="3.30.342.10">
    <property type="entry name" value="DNA Polymerase, chain B, domain 1"/>
    <property type="match status" value="1"/>
</dbReference>
<dbReference type="InterPro" id="IPR030559">
    <property type="entry name" value="PolZ_Rev3"/>
</dbReference>
<evidence type="ECO:0000256" key="1">
    <source>
        <dbReference type="ARBA" id="ARBA00001966"/>
    </source>
</evidence>
<evidence type="ECO:0000256" key="18">
    <source>
        <dbReference type="ARBA" id="ARBA00049244"/>
    </source>
</evidence>
<dbReference type="GO" id="GO:0008270">
    <property type="term" value="F:zinc ion binding"/>
    <property type="evidence" value="ECO:0007669"/>
    <property type="project" value="UniProtKB-KW"/>
</dbReference>
<feature type="domain" description="DNA polymerase delta/zeta catalytic subunit N-terminal" evidence="25">
    <location>
        <begin position="67"/>
        <end position="148"/>
    </location>
</feature>
<keyword evidence="11 20" id="KW-0862">Zinc</keyword>
<evidence type="ECO:0000256" key="21">
    <source>
        <dbReference type="SAM" id="MobiDB-lite"/>
    </source>
</evidence>
<dbReference type="InterPro" id="IPR043502">
    <property type="entry name" value="DNA/RNA_pol_sf"/>
</dbReference>
<comment type="subunit">
    <text evidence="19">Forms DNA polymerase zeta with REV7.</text>
</comment>
<dbReference type="HOGENOM" id="CLU_000203_3_1_1"/>
<dbReference type="PANTHER" id="PTHR45812:SF1">
    <property type="entry name" value="DNA POLYMERASE ZETA CATALYTIC SUBUNIT"/>
    <property type="match status" value="1"/>
</dbReference>
<dbReference type="GO" id="GO:0000724">
    <property type="term" value="P:double-strand break repair via homologous recombination"/>
    <property type="evidence" value="ECO:0007669"/>
    <property type="project" value="TreeGrafter"/>
</dbReference>
<dbReference type="EC" id="2.7.7.7" evidence="20"/>
<comment type="similarity">
    <text evidence="3 20">Belongs to the DNA polymerase type-B family.</text>
</comment>
<feature type="domain" description="DNA-directed DNA polymerase family B multifunctional" evidence="22">
    <location>
        <begin position="933"/>
        <end position="1381"/>
    </location>
</feature>
<dbReference type="InterPro" id="IPR006134">
    <property type="entry name" value="DNA-dir_DNA_pol_B_multi_dom"/>
</dbReference>
<dbReference type="InterPro" id="IPR017964">
    <property type="entry name" value="DNA-dir_DNA_pol_B_CS"/>
</dbReference>
<dbReference type="GO" id="GO:0006260">
    <property type="term" value="P:DNA replication"/>
    <property type="evidence" value="ECO:0007669"/>
    <property type="project" value="UniProtKB-KW"/>
</dbReference>
<evidence type="ECO:0000313" key="27">
    <source>
        <dbReference type="EMBL" id="CCA69412.1"/>
    </source>
</evidence>
<dbReference type="InterPro" id="IPR056447">
    <property type="entry name" value="REV3_N"/>
</dbReference>
<comment type="catalytic activity">
    <reaction evidence="18 20">
        <text>DNA(n) + a 2'-deoxyribonucleoside 5'-triphosphate = DNA(n+1) + diphosphate</text>
        <dbReference type="Rhea" id="RHEA:22508"/>
        <dbReference type="Rhea" id="RHEA-COMP:17339"/>
        <dbReference type="Rhea" id="RHEA-COMP:17340"/>
        <dbReference type="ChEBI" id="CHEBI:33019"/>
        <dbReference type="ChEBI" id="CHEBI:61560"/>
        <dbReference type="ChEBI" id="CHEBI:173112"/>
        <dbReference type="EC" id="2.7.7.7"/>
    </reaction>
</comment>
<dbReference type="Pfam" id="PF03104">
    <property type="entry name" value="DNA_pol_B_exo1"/>
    <property type="match status" value="1"/>
</dbReference>
<dbReference type="Pfam" id="PF14260">
    <property type="entry name" value="zf-C4pol"/>
    <property type="match status" value="1"/>
</dbReference>
<evidence type="ECO:0000256" key="20">
    <source>
        <dbReference type="RuleBase" id="RU000442"/>
    </source>
</evidence>
<evidence type="ECO:0000256" key="15">
    <source>
        <dbReference type="ARBA" id="ARBA00023125"/>
    </source>
</evidence>
<name>G4TDM8_SERID</name>
<evidence type="ECO:0000259" key="23">
    <source>
        <dbReference type="Pfam" id="PF03104"/>
    </source>
</evidence>
<dbReference type="InterPro" id="IPR042087">
    <property type="entry name" value="DNA_pol_B_thumb"/>
</dbReference>
<comment type="cofactor">
    <cofactor evidence="1 20">
        <name>[4Fe-4S] cluster</name>
        <dbReference type="ChEBI" id="CHEBI:49883"/>
    </cofactor>
</comment>
<dbReference type="CDD" id="cd05534">
    <property type="entry name" value="POLBc_zeta"/>
    <property type="match status" value="1"/>
</dbReference>
<evidence type="ECO:0000259" key="26">
    <source>
        <dbReference type="Pfam" id="PF24065"/>
    </source>
</evidence>
<evidence type="ECO:0000256" key="17">
    <source>
        <dbReference type="ARBA" id="ARBA00023242"/>
    </source>
</evidence>
<evidence type="ECO:0000256" key="5">
    <source>
        <dbReference type="ARBA" id="ARBA00022679"/>
    </source>
</evidence>
<evidence type="ECO:0000256" key="13">
    <source>
        <dbReference type="ARBA" id="ARBA00023004"/>
    </source>
</evidence>
<dbReference type="FunCoup" id="G4TDM8">
    <property type="interactions" value="327"/>
</dbReference>
<evidence type="ECO:0000256" key="9">
    <source>
        <dbReference type="ARBA" id="ARBA00022763"/>
    </source>
</evidence>
<dbReference type="GO" id="GO:0005634">
    <property type="term" value="C:nucleus"/>
    <property type="evidence" value="ECO:0007669"/>
    <property type="project" value="UniProtKB-SubCell"/>
</dbReference>
<feature type="compositionally biased region" description="Polar residues" evidence="21">
    <location>
        <begin position="474"/>
        <end position="483"/>
    </location>
</feature>
<dbReference type="FunFam" id="1.10.287.690:FF:000002">
    <property type="entry name" value="DNA polymerase zeta"/>
    <property type="match status" value="1"/>
</dbReference>
<keyword evidence="6 20" id="KW-0548">Nucleotidyltransferase</keyword>
<dbReference type="Pfam" id="PF24055">
    <property type="entry name" value="POL3_N"/>
    <property type="match status" value="1"/>
</dbReference>
<keyword evidence="28" id="KW-1185">Reference proteome</keyword>
<evidence type="ECO:0000256" key="11">
    <source>
        <dbReference type="ARBA" id="ARBA00022833"/>
    </source>
</evidence>
<dbReference type="GO" id="GO:0042276">
    <property type="term" value="P:error-prone translesion synthesis"/>
    <property type="evidence" value="ECO:0007669"/>
    <property type="project" value="TreeGrafter"/>
</dbReference>
<dbReference type="GO" id="GO:0003887">
    <property type="term" value="F:DNA-directed DNA polymerase activity"/>
    <property type="evidence" value="ECO:0007669"/>
    <property type="project" value="UniProtKB-KW"/>
</dbReference>
<evidence type="ECO:0000256" key="14">
    <source>
        <dbReference type="ARBA" id="ARBA00023014"/>
    </source>
</evidence>
<keyword evidence="13 20" id="KW-0408">Iron</keyword>
<feature type="domain" description="DNA-directed DNA polymerase family B exonuclease" evidence="23">
    <location>
        <begin position="713"/>
        <end position="889"/>
    </location>
</feature>
<keyword evidence="9" id="KW-0227">DNA damage</keyword>
<evidence type="ECO:0000313" key="28">
    <source>
        <dbReference type="Proteomes" id="UP000007148"/>
    </source>
</evidence>
<dbReference type="Pfam" id="PF24065">
    <property type="entry name" value="REV3_N"/>
    <property type="match status" value="1"/>
</dbReference>
<accession>G4TDM8</accession>
<dbReference type="InterPro" id="IPR006133">
    <property type="entry name" value="DNA-dir_DNA_pol_B_exonuc"/>
</dbReference>
<dbReference type="InterPro" id="IPR006172">
    <property type="entry name" value="DNA-dir_DNA_pol_B"/>
</dbReference>
<keyword evidence="15 20" id="KW-0238">DNA-binding</keyword>
<dbReference type="Gene3D" id="3.30.420.10">
    <property type="entry name" value="Ribonuclease H-like superfamily/Ribonuclease H"/>
    <property type="match status" value="1"/>
</dbReference>
<dbReference type="SMART" id="SM00486">
    <property type="entry name" value="POLBc"/>
    <property type="match status" value="1"/>
</dbReference>
<dbReference type="FunFam" id="3.30.342.10:FF:000018">
    <property type="entry name" value="DNA polymerase"/>
    <property type="match status" value="1"/>
</dbReference>
<keyword evidence="16" id="KW-0234">DNA repair</keyword>
<dbReference type="CDD" id="cd05778">
    <property type="entry name" value="DNA_polB_zeta_exo"/>
    <property type="match status" value="1"/>
</dbReference>
<evidence type="ECO:0000256" key="19">
    <source>
        <dbReference type="ARBA" id="ARBA00066055"/>
    </source>
</evidence>
<dbReference type="Gene3D" id="1.10.287.690">
    <property type="entry name" value="Helix hairpin bin"/>
    <property type="match status" value="1"/>
</dbReference>
<dbReference type="EMBL" id="CAFZ01000054">
    <property type="protein sequence ID" value="CCA69412.1"/>
    <property type="molecule type" value="Genomic_DNA"/>
</dbReference>
<dbReference type="SUPFAM" id="SSF56672">
    <property type="entry name" value="DNA/RNA polymerases"/>
    <property type="match status" value="1"/>
</dbReference>
<keyword evidence="10 20" id="KW-0863">Zinc-finger</keyword>
<dbReference type="InterPro" id="IPR012337">
    <property type="entry name" value="RNaseH-like_sf"/>
</dbReference>
<feature type="domain" description="DNA polymerase zeta catalytic subunit N-terminal" evidence="26">
    <location>
        <begin position="15"/>
        <end position="66"/>
    </location>
</feature>
<dbReference type="InParanoid" id="G4TDM8"/>
<evidence type="ECO:0000256" key="7">
    <source>
        <dbReference type="ARBA" id="ARBA00022705"/>
    </source>
</evidence>
<keyword evidence="7 20" id="KW-0235">DNA replication</keyword>
<dbReference type="Pfam" id="PF00136">
    <property type="entry name" value="DNA_pol_B"/>
    <property type="match status" value="1"/>
</dbReference>
<dbReference type="Gene3D" id="1.10.132.60">
    <property type="entry name" value="DNA polymerase family B, C-terminal domain"/>
    <property type="match status" value="1"/>
</dbReference>
<evidence type="ECO:0000256" key="16">
    <source>
        <dbReference type="ARBA" id="ARBA00023204"/>
    </source>
</evidence>
<dbReference type="GO" id="GO:0000166">
    <property type="term" value="F:nucleotide binding"/>
    <property type="evidence" value="ECO:0007669"/>
    <property type="project" value="InterPro"/>
</dbReference>
<evidence type="ECO:0000256" key="10">
    <source>
        <dbReference type="ARBA" id="ARBA00022771"/>
    </source>
</evidence>
<feature type="region of interest" description="Disordered" evidence="21">
    <location>
        <begin position="511"/>
        <end position="535"/>
    </location>
</feature>
<dbReference type="Gene3D" id="3.90.1600.10">
    <property type="entry name" value="Palm domain of DNA polymerase"/>
    <property type="match status" value="1"/>
</dbReference>
<evidence type="ECO:0000256" key="3">
    <source>
        <dbReference type="ARBA" id="ARBA00005755"/>
    </source>
</evidence>
<evidence type="ECO:0000256" key="12">
    <source>
        <dbReference type="ARBA" id="ARBA00022932"/>
    </source>
</evidence>
<dbReference type="FunFam" id="1.10.132.60:FF:000007">
    <property type="entry name" value="DNA polymerase"/>
    <property type="match status" value="1"/>
</dbReference>
<dbReference type="GO" id="GO:0016035">
    <property type="term" value="C:zeta DNA polymerase complex"/>
    <property type="evidence" value="ECO:0007669"/>
    <property type="project" value="InterPro"/>
</dbReference>
<organism evidence="27 28">
    <name type="scientific">Serendipita indica (strain DSM 11827)</name>
    <name type="common">Root endophyte fungus</name>
    <name type="synonym">Piriformospora indica</name>
    <dbReference type="NCBI Taxonomy" id="1109443"/>
    <lineage>
        <taxon>Eukaryota</taxon>
        <taxon>Fungi</taxon>
        <taxon>Dikarya</taxon>
        <taxon>Basidiomycota</taxon>
        <taxon>Agaricomycotina</taxon>
        <taxon>Agaricomycetes</taxon>
        <taxon>Sebacinales</taxon>
        <taxon>Serendipitaceae</taxon>
        <taxon>Serendipita</taxon>
    </lineage>
</organism>
<protein>
    <recommendedName>
        <fullName evidence="20">DNA polymerase</fullName>
        <ecNumber evidence="20">2.7.7.7</ecNumber>
    </recommendedName>
</protein>
<reference evidence="27 28" key="1">
    <citation type="journal article" date="2011" name="PLoS Pathog.">
        <title>Endophytic Life Strategies Decoded by Genome and Transcriptome Analyses of the Mutualistic Root Symbiont Piriformospora indica.</title>
        <authorList>
            <person name="Zuccaro A."/>
            <person name="Lahrmann U."/>
            <person name="Guldener U."/>
            <person name="Langen G."/>
            <person name="Pfiffi S."/>
            <person name="Biedenkopf D."/>
            <person name="Wong P."/>
            <person name="Samans B."/>
            <person name="Grimm C."/>
            <person name="Basiewicz M."/>
            <person name="Murat C."/>
            <person name="Martin F."/>
            <person name="Kogel K.H."/>
        </authorList>
    </citation>
    <scope>NUCLEOTIDE SEQUENCE [LARGE SCALE GENOMIC DNA]</scope>
    <source>
        <strain evidence="27 28">DSM 11827</strain>
    </source>
</reference>
<comment type="subcellular location">
    <subcellularLocation>
        <location evidence="2 20">Nucleus</location>
    </subcellularLocation>
</comment>
<proteinExistence type="inferred from homology"/>
<evidence type="ECO:0000259" key="24">
    <source>
        <dbReference type="Pfam" id="PF14260"/>
    </source>
</evidence>
<keyword evidence="4 20" id="KW-0004">4Fe-4S</keyword>
<feature type="compositionally biased region" description="Polar residues" evidence="21">
    <location>
        <begin position="520"/>
        <end position="529"/>
    </location>
</feature>
<dbReference type="InterPro" id="IPR025687">
    <property type="entry name" value="Znf-C4pol"/>
</dbReference>
<evidence type="ECO:0000256" key="2">
    <source>
        <dbReference type="ARBA" id="ARBA00004123"/>
    </source>
</evidence>
<dbReference type="STRING" id="1109443.G4TDM8"/>
<dbReference type="OMA" id="GRNKMGF"/>
<dbReference type="SUPFAM" id="SSF53098">
    <property type="entry name" value="Ribonuclease H-like"/>
    <property type="match status" value="1"/>
</dbReference>
<dbReference type="GO" id="GO:0003677">
    <property type="term" value="F:DNA binding"/>
    <property type="evidence" value="ECO:0007669"/>
    <property type="project" value="UniProtKB-KW"/>
</dbReference>
<keyword evidence="17 20" id="KW-0539">Nucleus</keyword>
<evidence type="ECO:0000256" key="8">
    <source>
        <dbReference type="ARBA" id="ARBA00022723"/>
    </source>
</evidence>
<dbReference type="Proteomes" id="UP000007148">
    <property type="component" value="Unassembled WGS sequence"/>
</dbReference>
<gene>
    <name evidence="27" type="ORF">PIIN_03312</name>
</gene>
<keyword evidence="12 20" id="KW-0239">DNA-directed DNA polymerase</keyword>
<evidence type="ECO:0000256" key="6">
    <source>
        <dbReference type="ARBA" id="ARBA00022695"/>
    </source>
</evidence>
<dbReference type="PROSITE" id="PS00116">
    <property type="entry name" value="DNA_POLYMERASE_B"/>
    <property type="match status" value="1"/>
</dbReference>
<dbReference type="InterPro" id="IPR036397">
    <property type="entry name" value="RNaseH_sf"/>
</dbReference>
<keyword evidence="5 20" id="KW-0808">Transferase</keyword>
<dbReference type="PRINTS" id="PR00106">
    <property type="entry name" value="DNAPOLB"/>
</dbReference>
<feature type="domain" description="C4-type zinc-finger of DNA polymerase delta" evidence="24">
    <location>
        <begin position="1437"/>
        <end position="1506"/>
    </location>
</feature>
<evidence type="ECO:0000259" key="25">
    <source>
        <dbReference type="Pfam" id="PF24055"/>
    </source>
</evidence>
<dbReference type="eggNOG" id="KOG0968">
    <property type="taxonomic scope" value="Eukaryota"/>
</dbReference>
<keyword evidence="8 20" id="KW-0479">Metal-binding</keyword>
<dbReference type="OrthoDB" id="2414538at2759"/>
<dbReference type="GO" id="GO:0051539">
    <property type="term" value="F:4 iron, 4 sulfur cluster binding"/>
    <property type="evidence" value="ECO:0007669"/>
    <property type="project" value="UniProtKB-KW"/>
</dbReference>
<dbReference type="InterPro" id="IPR023211">
    <property type="entry name" value="DNA_pol_palm_dom_sf"/>
</dbReference>